<organism evidence="3 4">
    <name type="scientific">Malus baccata</name>
    <name type="common">Siberian crab apple</name>
    <name type="synonym">Pyrus baccata</name>
    <dbReference type="NCBI Taxonomy" id="106549"/>
    <lineage>
        <taxon>Eukaryota</taxon>
        <taxon>Viridiplantae</taxon>
        <taxon>Streptophyta</taxon>
        <taxon>Embryophyta</taxon>
        <taxon>Tracheophyta</taxon>
        <taxon>Spermatophyta</taxon>
        <taxon>Magnoliopsida</taxon>
        <taxon>eudicotyledons</taxon>
        <taxon>Gunneridae</taxon>
        <taxon>Pentapetalae</taxon>
        <taxon>rosids</taxon>
        <taxon>fabids</taxon>
        <taxon>Rosales</taxon>
        <taxon>Rosaceae</taxon>
        <taxon>Amygdaloideae</taxon>
        <taxon>Maleae</taxon>
        <taxon>Malus</taxon>
    </lineage>
</organism>
<evidence type="ECO:0000313" key="3">
    <source>
        <dbReference type="EMBL" id="TQD99946.1"/>
    </source>
</evidence>
<dbReference type="InterPro" id="IPR056932">
    <property type="entry name" value="TPR_ESP1_2nd"/>
</dbReference>
<dbReference type="PANTHER" id="PTHR12792">
    <property type="entry name" value="EXTRA SPINDLE POLES 1-RELATED"/>
    <property type="match status" value="1"/>
</dbReference>
<dbReference type="GO" id="GO:0005737">
    <property type="term" value="C:cytoplasm"/>
    <property type="evidence" value="ECO:0007669"/>
    <property type="project" value="TreeGrafter"/>
</dbReference>
<name>A0A540MMA2_MALBA</name>
<gene>
    <name evidence="3" type="ORF">C1H46_014450</name>
</gene>
<sequence>MKSKISHLQPFEDAVRVLFDDGDAMNRLSDLLGSWRCFFQFCCIDDPLLSNLQLSLDNGESLIRMQDRKNYLLSYFNALKFLCQPLTELVNSGGKQIITNNEAASVSTELCHIQGAFHQFCFLSLQICTYEVDRDGFDGNSTLDVALAAFTLAIITKLNMQKSVQILENIITRAWIQPHGLKHLYVSLYNTGIHLYRNKELKEQLWDLAEKELQSGKEYLGDCSSDISCLKCRLMLEATVNQNLGDLFQSIFENTRRTSSDQLSHVENLYKSAIAKLNLSEWKTSVSCPEEERVEWTMLGKASLKDFGACCILPHTEDKQQETRKTTKEGLKGKMDAEKFKKTKNAPKPMVKDQVLAPEYNLRSTWSRYRSSQNQSISGNGITQLGPSKQLQRKSLFRFGGHALDGGYRTPKRFEEGESVGDLSRLVLEPDHSHNASQGRGRLRPMTLASGRQINFEIDMEEPSMFVYINWVWTDRFKVWKYKLQKYYETSPHFLGRGTVCEEFAFPEMTPGGIRLPIMATKWLSTFMVGQQKGRDICDLGEGQVRDLGGSSSSTSQPTSITTSRLQ</sequence>
<dbReference type="Proteomes" id="UP000315295">
    <property type="component" value="Unassembled WGS sequence"/>
</dbReference>
<proteinExistence type="predicted"/>
<reference evidence="3 4" key="1">
    <citation type="journal article" date="2019" name="G3 (Bethesda)">
        <title>Sequencing of a Wild Apple (Malus baccata) Genome Unravels the Differences Between Cultivated and Wild Apple Species Regarding Disease Resistance and Cold Tolerance.</title>
        <authorList>
            <person name="Chen X."/>
        </authorList>
    </citation>
    <scope>NUCLEOTIDE SEQUENCE [LARGE SCALE GENOMIC DNA]</scope>
    <source>
        <strain evidence="4">cv. Shandingzi</strain>
        <tissue evidence="3">Leaves</tissue>
    </source>
</reference>
<dbReference type="Pfam" id="PF25113">
    <property type="entry name" value="TPR_ESP1_2nd"/>
    <property type="match status" value="1"/>
</dbReference>
<feature type="region of interest" description="Disordered" evidence="1">
    <location>
        <begin position="543"/>
        <end position="567"/>
    </location>
</feature>
<evidence type="ECO:0000259" key="2">
    <source>
        <dbReference type="Pfam" id="PF25113"/>
    </source>
</evidence>
<dbReference type="EMBL" id="VIEB01000225">
    <property type="protein sequence ID" value="TQD99946.1"/>
    <property type="molecule type" value="Genomic_DNA"/>
</dbReference>
<feature type="compositionally biased region" description="Low complexity" evidence="1">
    <location>
        <begin position="551"/>
        <end position="567"/>
    </location>
</feature>
<dbReference type="GO" id="GO:0072686">
    <property type="term" value="C:mitotic spindle"/>
    <property type="evidence" value="ECO:0007669"/>
    <property type="project" value="TreeGrafter"/>
</dbReference>
<dbReference type="GO" id="GO:0005634">
    <property type="term" value="C:nucleus"/>
    <property type="evidence" value="ECO:0007669"/>
    <property type="project" value="InterPro"/>
</dbReference>
<dbReference type="GO" id="GO:0004197">
    <property type="term" value="F:cysteine-type endopeptidase activity"/>
    <property type="evidence" value="ECO:0007669"/>
    <property type="project" value="InterPro"/>
</dbReference>
<evidence type="ECO:0000256" key="1">
    <source>
        <dbReference type="SAM" id="MobiDB-lite"/>
    </source>
</evidence>
<dbReference type="AlphaFoldDB" id="A0A540MMA2"/>
<dbReference type="InterPro" id="IPR005314">
    <property type="entry name" value="Peptidase_C50"/>
</dbReference>
<dbReference type="GO" id="GO:0051307">
    <property type="term" value="P:meiotic chromosome separation"/>
    <property type="evidence" value="ECO:0007669"/>
    <property type="project" value="TreeGrafter"/>
</dbReference>
<protein>
    <recommendedName>
        <fullName evidence="2">Separase-like second TPR repeats region domain-containing protein</fullName>
    </recommendedName>
</protein>
<dbReference type="PANTHER" id="PTHR12792:SF0">
    <property type="entry name" value="SEPARIN"/>
    <property type="match status" value="1"/>
</dbReference>
<feature type="domain" description="Separase-like second TPR repeats region" evidence="2">
    <location>
        <begin position="13"/>
        <end position="97"/>
    </location>
</feature>
<keyword evidence="4" id="KW-1185">Reference proteome</keyword>
<dbReference type="STRING" id="106549.A0A540MMA2"/>
<accession>A0A540MMA2</accession>
<comment type="caution">
    <text evidence="3">The sequence shown here is derived from an EMBL/GenBank/DDBJ whole genome shotgun (WGS) entry which is preliminary data.</text>
</comment>
<dbReference type="GO" id="GO:0006508">
    <property type="term" value="P:proteolysis"/>
    <property type="evidence" value="ECO:0007669"/>
    <property type="project" value="InterPro"/>
</dbReference>
<feature type="region of interest" description="Disordered" evidence="1">
    <location>
        <begin position="319"/>
        <end position="339"/>
    </location>
</feature>
<evidence type="ECO:0000313" key="4">
    <source>
        <dbReference type="Proteomes" id="UP000315295"/>
    </source>
</evidence>